<feature type="compositionally biased region" description="Basic and acidic residues" evidence="1">
    <location>
        <begin position="100"/>
        <end position="137"/>
    </location>
</feature>
<evidence type="ECO:0000313" key="2">
    <source>
        <dbReference type="RefSeq" id="XP_059602479.1"/>
    </source>
</evidence>
<proteinExistence type="predicted"/>
<dbReference type="KEGG" id="ang:An15g02730"/>
<evidence type="ECO:0000256" key="1">
    <source>
        <dbReference type="SAM" id="MobiDB-lite"/>
    </source>
</evidence>
<dbReference type="VEuPathDB" id="FungiDB:An15g02730"/>
<gene>
    <name evidence="2" type="ORF">An15g02730</name>
</gene>
<feature type="region of interest" description="Disordered" evidence="1">
    <location>
        <begin position="100"/>
        <end position="152"/>
    </location>
</feature>
<organism evidence="2">
    <name type="scientific">Aspergillus niger</name>
    <dbReference type="NCBI Taxonomy" id="5061"/>
    <lineage>
        <taxon>Eukaryota</taxon>
        <taxon>Fungi</taxon>
        <taxon>Dikarya</taxon>
        <taxon>Ascomycota</taxon>
        <taxon>Pezizomycotina</taxon>
        <taxon>Eurotiomycetes</taxon>
        <taxon>Eurotiomycetidae</taxon>
        <taxon>Eurotiales</taxon>
        <taxon>Aspergillaceae</taxon>
        <taxon>Aspergillus</taxon>
        <taxon>Aspergillus subgen. Circumdati</taxon>
    </lineage>
</organism>
<accession>A0AAJ8E0K4</accession>
<reference evidence="2" key="1">
    <citation type="submission" date="2025-02" db="EMBL/GenBank/DDBJ databases">
        <authorList>
            <consortium name="NCBI Genome Project"/>
        </authorList>
    </citation>
    <scope>NUCLEOTIDE SEQUENCE</scope>
</reference>
<dbReference type="RefSeq" id="XP_059602479.1">
    <property type="nucleotide sequence ID" value="XM_059744553.1"/>
</dbReference>
<dbReference type="AlphaFoldDB" id="A0AAJ8E0K4"/>
<sequence length="346" mass="38379">MAIRGCALLADDSLRWPRRLPTEEDNKNTWDRRNTIPGAEGGDVRLRDEAAACGRNKGVAEKRAQNKNQRTEGRIQEITGSDSRQRVPVVDVVVVGQRDEGDSFVGRGKEREGGRGKRGTDGQEGATRKELTKEKEPTTPAGELNYSGHRSPQVPLRFPPPLVMPGSGSVSLPLVSAKSTQEPKQMVPEALIDRIRNGNAGRLGGGSRSWDLAFIDCLLDTTLSIHTYPPERTPYRKRDMGQVTIYRTRGLSSASFPWNQTSTLKGVTCPMITTTTITFPLTAKPVGRCPKPSHPRYPTFNKERYPYHTFADSVCMDASSSSSSHLMPIGKYLWSCDWDPTQNTHW</sequence>
<protein>
    <submittedName>
        <fullName evidence="2">Uncharacterized protein</fullName>
    </submittedName>
</protein>
<reference evidence="2" key="2">
    <citation type="submission" date="2025-08" db="UniProtKB">
        <authorList>
            <consortium name="RefSeq"/>
        </authorList>
    </citation>
    <scope>IDENTIFICATION</scope>
</reference>
<name>A0AAJ8E0K4_ASPNG</name>
<dbReference type="GeneID" id="84593132"/>